<dbReference type="AlphaFoldDB" id="A0A9C6T5N4"/>
<feature type="compositionally biased region" description="Basic and acidic residues" evidence="1">
    <location>
        <begin position="513"/>
        <end position="524"/>
    </location>
</feature>
<sequence>MAEEQQQQQVEDVLQTARSKFSIQITSATTMHIEIAREQCKSSSCNISTLLLHNGRQYASNFVVKRKWIASMQQQLMKWSLSLPHQLPKEPSAKDTRQLFCDNCNQSFNKALQLCFDIERSIKFSCQSLVTIIECFNHSPNGRSRLLTNGSNYNNSNGSNIGDSSNESNMNIIDNSNEISNSISDGKSNDSNNNGNDNIAYCSDNSNVDSNINEKSNWNNNNNSNSHNINNGNINNINNISNNADSSDNSNSNINDKSNIDSYSISNDNNENINENINHITNISNNNIGDCSDNSNSKIINTSNINVNSNINEKSNNISISNGNSNDINNIGDCSTSIGTVTTSGMERATTLKTLETAVLTATSLRKATFINDNSNINVNSNIISNDSNPINNVNLKCNRNCNVSSNIDESNDTDGNSESDSNSDRECVINNSDKDLNLNARFVNLVDYVQLAESEAAATVAATALLNVDFQYARQMWPMMMGSESVDTDEDKDGFVNGDEDVDNEDVDDKDVDDKGAYDKDADNKDDEDVDDLHHVHVDNVEDVDDKDVNVKDVNDDEDEEEDVNYDEDNKDEGFNDDVGDTAEDVADDVGDSAEDHQVRDLNELSVRLVQTNSTNSLPVVCNVDLGSYNSIDNIDDQWSELGCKKAGIDEWLQSEDRSFETNLSRPLRRLIGELPAQTALEERLTWLIDEEANYVAPAVVEDERSSRWRLYQDLCSPDVRLLIRQSINELAYLQQNLNRIDVQQELRYENEESDEEEASSSCNYEPELELEIVPLASYVKQTAELIAQIKATL</sequence>
<dbReference type="GeneID" id="117577673"/>
<reference evidence="3" key="1">
    <citation type="submission" date="2025-08" db="UniProtKB">
        <authorList>
            <consortium name="RefSeq"/>
        </authorList>
    </citation>
    <scope>IDENTIFICATION</scope>
    <source>
        <strain evidence="3">15112-1751.03</strain>
        <tissue evidence="3">Whole Adult</tissue>
    </source>
</reference>
<feature type="region of interest" description="Disordered" evidence="1">
    <location>
        <begin position="211"/>
        <end position="230"/>
    </location>
</feature>
<feature type="compositionally biased region" description="Acidic residues" evidence="1">
    <location>
        <begin position="556"/>
        <end position="579"/>
    </location>
</feature>
<dbReference type="RefSeq" id="XP_051860537.1">
    <property type="nucleotide sequence ID" value="XM_052004577.1"/>
</dbReference>
<accession>A0A9C6T5N4</accession>
<evidence type="ECO:0000256" key="1">
    <source>
        <dbReference type="SAM" id="MobiDB-lite"/>
    </source>
</evidence>
<proteinExistence type="predicted"/>
<dbReference type="OrthoDB" id="7864192at2759"/>
<feature type="compositionally biased region" description="Acidic residues" evidence="1">
    <location>
        <begin position="487"/>
        <end position="512"/>
    </location>
</feature>
<evidence type="ECO:0000313" key="2">
    <source>
        <dbReference type="Proteomes" id="UP000515160"/>
    </source>
</evidence>
<gene>
    <name evidence="3" type="primary">LOC117577673</name>
</gene>
<feature type="compositionally biased region" description="Low complexity" evidence="1">
    <location>
        <begin position="149"/>
        <end position="199"/>
    </location>
</feature>
<feature type="region of interest" description="Disordered" evidence="1">
    <location>
        <begin position="405"/>
        <end position="429"/>
    </location>
</feature>
<feature type="region of interest" description="Disordered" evidence="1">
    <location>
        <begin position="147"/>
        <end position="206"/>
    </location>
</feature>
<organism evidence="2 3">
    <name type="scientific">Drosophila albomicans</name>
    <name type="common">Fruit fly</name>
    <dbReference type="NCBI Taxonomy" id="7291"/>
    <lineage>
        <taxon>Eukaryota</taxon>
        <taxon>Metazoa</taxon>
        <taxon>Ecdysozoa</taxon>
        <taxon>Arthropoda</taxon>
        <taxon>Hexapoda</taxon>
        <taxon>Insecta</taxon>
        <taxon>Pterygota</taxon>
        <taxon>Neoptera</taxon>
        <taxon>Endopterygota</taxon>
        <taxon>Diptera</taxon>
        <taxon>Brachycera</taxon>
        <taxon>Muscomorpha</taxon>
        <taxon>Ephydroidea</taxon>
        <taxon>Drosophilidae</taxon>
        <taxon>Drosophila</taxon>
    </lineage>
</organism>
<keyword evidence="2" id="KW-1185">Reference proteome</keyword>
<evidence type="ECO:0000313" key="3">
    <source>
        <dbReference type="RefSeq" id="XP_051860537.1"/>
    </source>
</evidence>
<name>A0A9C6T5N4_DROAB</name>
<feature type="region of interest" description="Disordered" evidence="1">
    <location>
        <begin position="485"/>
        <end position="579"/>
    </location>
</feature>
<dbReference type="Proteomes" id="UP000515160">
    <property type="component" value="Chromosome X"/>
</dbReference>
<protein>
    <submittedName>
        <fullName evidence="3">Protein PFC0760c-like</fullName>
    </submittedName>
</protein>